<dbReference type="Pfam" id="PF04020">
    <property type="entry name" value="Phage_holin_4_2"/>
    <property type="match status" value="1"/>
</dbReference>
<dbReference type="InterPro" id="IPR007165">
    <property type="entry name" value="Phage_holin_4_2"/>
</dbReference>
<feature type="transmembrane region" description="Helical" evidence="1">
    <location>
        <begin position="97"/>
        <end position="114"/>
    </location>
</feature>
<keyword evidence="3" id="KW-1185">Reference proteome</keyword>
<protein>
    <recommendedName>
        <fullName evidence="4">Phage holin family protein</fullName>
    </recommendedName>
</protein>
<feature type="transmembrane region" description="Helical" evidence="1">
    <location>
        <begin position="33"/>
        <end position="51"/>
    </location>
</feature>
<sequence>MRNLLNLLVTFLVFWCGNHYFNQYISISDTKTLIIATVLMFVISFIYGFLLTISFISIVVGIGCLTTPLLIVASLVLTPIKLWLLDRYLTGFEINGFWTYVILTIVLSVFTVKVNDKKRDRKV</sequence>
<evidence type="ECO:0000313" key="3">
    <source>
        <dbReference type="Proteomes" id="UP000076563"/>
    </source>
</evidence>
<dbReference type="AlphaFoldDB" id="A0A163YPF9"/>
<organism evidence="2 3">
    <name type="scientific">Paenibacillus elgii</name>
    <dbReference type="NCBI Taxonomy" id="189691"/>
    <lineage>
        <taxon>Bacteria</taxon>
        <taxon>Bacillati</taxon>
        <taxon>Bacillota</taxon>
        <taxon>Bacilli</taxon>
        <taxon>Bacillales</taxon>
        <taxon>Paenibacillaceae</taxon>
        <taxon>Paenibacillus</taxon>
    </lineage>
</organism>
<feature type="transmembrane region" description="Helical" evidence="1">
    <location>
        <begin position="58"/>
        <end position="77"/>
    </location>
</feature>
<keyword evidence="1" id="KW-1133">Transmembrane helix</keyword>
<keyword evidence="1" id="KW-0812">Transmembrane</keyword>
<evidence type="ECO:0000256" key="1">
    <source>
        <dbReference type="SAM" id="Phobius"/>
    </source>
</evidence>
<comment type="caution">
    <text evidence="2">The sequence shown here is derived from an EMBL/GenBank/DDBJ whole genome shotgun (WGS) entry which is preliminary data.</text>
</comment>
<dbReference type="STRING" id="1007103.GCA_000213315_02366"/>
<proteinExistence type="predicted"/>
<evidence type="ECO:0000313" key="2">
    <source>
        <dbReference type="EMBL" id="KZE79973.1"/>
    </source>
</evidence>
<keyword evidence="1" id="KW-0472">Membrane</keyword>
<evidence type="ECO:0008006" key="4">
    <source>
        <dbReference type="Google" id="ProtNLM"/>
    </source>
</evidence>
<dbReference type="EMBL" id="LQRA01000049">
    <property type="protein sequence ID" value="KZE79973.1"/>
    <property type="molecule type" value="Genomic_DNA"/>
</dbReference>
<name>A0A163YPF9_9BACL</name>
<dbReference type="OrthoDB" id="2086963at2"/>
<accession>A0A163YPF9</accession>
<reference evidence="3" key="1">
    <citation type="submission" date="2016-01" db="EMBL/GenBank/DDBJ databases">
        <title>Draft genome of Chromobacterium sp. F49.</title>
        <authorList>
            <person name="Hong K.W."/>
        </authorList>
    </citation>
    <scope>NUCLEOTIDE SEQUENCE [LARGE SCALE GENOMIC DNA]</scope>
    <source>
        <strain evidence="3">M63</strain>
    </source>
</reference>
<dbReference type="Proteomes" id="UP000076563">
    <property type="component" value="Unassembled WGS sequence"/>
</dbReference>
<gene>
    <name evidence="2" type="ORF">AV654_13270</name>
</gene>